<dbReference type="Gene3D" id="3.40.50.300">
    <property type="entry name" value="P-loop containing nucleotide triphosphate hydrolases"/>
    <property type="match status" value="1"/>
</dbReference>
<sequence length="164" mass="18621">MSKIVIFGNSGSGKSTLATKLALINHLAHLDLDTVAWKPMTPPERLPVSESCAQIRAFTSINCNWVIEGCYSDLLDVVIQQADEVIFLNLPVSVCIENAKNRPWEPHKYESKADQDANLEMLINWISQYTVRDDTFSKAAHERLFKDFQGKKTMYESNEQATRE</sequence>
<dbReference type="InterPro" id="IPR052922">
    <property type="entry name" value="Cytidylate_Kinase-2"/>
</dbReference>
<keyword evidence="1" id="KW-0418">Kinase</keyword>
<dbReference type="PANTHER" id="PTHR37816">
    <property type="entry name" value="YALI0E33011P"/>
    <property type="match status" value="1"/>
</dbReference>
<dbReference type="GO" id="GO:0016301">
    <property type="term" value="F:kinase activity"/>
    <property type="evidence" value="ECO:0007669"/>
    <property type="project" value="UniProtKB-KW"/>
</dbReference>
<dbReference type="Proteomes" id="UP001149719">
    <property type="component" value="Unassembled WGS sequence"/>
</dbReference>
<proteinExistence type="predicted"/>
<evidence type="ECO:0000313" key="1">
    <source>
        <dbReference type="EMBL" id="MCZ2720505.1"/>
    </source>
</evidence>
<reference evidence="1" key="1">
    <citation type="submission" date="2022-12" db="EMBL/GenBank/DDBJ databases">
        <title>Marinomonas 15G1-11 sp. nov, isolated from marine algae.</title>
        <authorList>
            <person name="Butt M."/>
            <person name="Choi D.G."/>
            <person name="Kim J.M."/>
            <person name="Lee J.K."/>
            <person name="Baek J.H."/>
            <person name="Jeon C.O."/>
        </authorList>
    </citation>
    <scope>NUCLEOTIDE SEQUENCE</scope>
    <source>
        <strain evidence="1">15G1-11</strain>
    </source>
</reference>
<accession>A0ABT4JQ43</accession>
<keyword evidence="1" id="KW-0808">Transferase</keyword>
<name>A0ABT4JQ43_9GAMM</name>
<comment type="caution">
    <text evidence="1">The sequence shown here is derived from an EMBL/GenBank/DDBJ whole genome shotgun (WGS) entry which is preliminary data.</text>
</comment>
<protein>
    <submittedName>
        <fullName evidence="1">Shikimate kinase</fullName>
    </submittedName>
</protein>
<keyword evidence="2" id="KW-1185">Reference proteome</keyword>
<dbReference type="InterPro" id="IPR027417">
    <property type="entry name" value="P-loop_NTPase"/>
</dbReference>
<gene>
    <name evidence="1" type="ORF">O1D97_02295</name>
</gene>
<dbReference type="EMBL" id="JAPUBN010000007">
    <property type="protein sequence ID" value="MCZ2720505.1"/>
    <property type="molecule type" value="Genomic_DNA"/>
</dbReference>
<evidence type="ECO:0000313" key="2">
    <source>
        <dbReference type="Proteomes" id="UP001149719"/>
    </source>
</evidence>
<dbReference type="RefSeq" id="WP_269122462.1">
    <property type="nucleotide sequence ID" value="NZ_JAPUBN010000007.1"/>
</dbReference>
<dbReference type="PANTHER" id="PTHR37816:SF2">
    <property type="entry name" value="DNA TOPOLOGY MODULATION PROTEIN FLAR-RELATED PROTEIN"/>
    <property type="match status" value="1"/>
</dbReference>
<dbReference type="SUPFAM" id="SSF52540">
    <property type="entry name" value="P-loop containing nucleoside triphosphate hydrolases"/>
    <property type="match status" value="1"/>
</dbReference>
<organism evidence="1 2">
    <name type="scientific">Marinomonas phaeophyticola</name>
    <dbReference type="NCBI Taxonomy" id="3004091"/>
    <lineage>
        <taxon>Bacteria</taxon>
        <taxon>Pseudomonadati</taxon>
        <taxon>Pseudomonadota</taxon>
        <taxon>Gammaproteobacteria</taxon>
        <taxon>Oceanospirillales</taxon>
        <taxon>Oceanospirillaceae</taxon>
        <taxon>Marinomonas</taxon>
    </lineage>
</organism>